<gene>
    <name evidence="1" type="ORF">S01H4_26090</name>
</gene>
<comment type="caution">
    <text evidence="1">The sequence shown here is derived from an EMBL/GenBank/DDBJ whole genome shotgun (WGS) entry which is preliminary data.</text>
</comment>
<feature type="non-terminal residue" evidence="1">
    <location>
        <position position="128"/>
    </location>
</feature>
<reference evidence="1" key="1">
    <citation type="journal article" date="2014" name="Front. Microbiol.">
        <title>High frequency of phylogenetically diverse reductive dehalogenase-homologous genes in deep subseafloor sedimentary metagenomes.</title>
        <authorList>
            <person name="Kawai M."/>
            <person name="Futagami T."/>
            <person name="Toyoda A."/>
            <person name="Takaki Y."/>
            <person name="Nishi S."/>
            <person name="Hori S."/>
            <person name="Arai W."/>
            <person name="Tsubouchi T."/>
            <person name="Morono Y."/>
            <person name="Uchiyama I."/>
            <person name="Ito T."/>
            <person name="Fujiyama A."/>
            <person name="Inagaki F."/>
            <person name="Takami H."/>
        </authorList>
    </citation>
    <scope>NUCLEOTIDE SEQUENCE</scope>
    <source>
        <strain evidence="1">Expedition CK06-06</strain>
    </source>
</reference>
<sequence>MKMNYSYLRKLIDQKTKKLIENENWDDVLYILKECPEQIYFFSAFLEEKLKGSKDLNEFPVLKIIYENNSQDDPNAPFVYYRFRIIFDLIFEMVKYKSNFLSEDFKDQLCKLLYPKIADFLKEKRNRI</sequence>
<evidence type="ECO:0000313" key="1">
    <source>
        <dbReference type="EMBL" id="GAG82014.1"/>
    </source>
</evidence>
<proteinExistence type="predicted"/>
<protein>
    <submittedName>
        <fullName evidence="1">Uncharacterized protein</fullName>
    </submittedName>
</protein>
<dbReference type="AlphaFoldDB" id="X1AIT2"/>
<name>X1AIT2_9ZZZZ</name>
<organism evidence="1">
    <name type="scientific">marine sediment metagenome</name>
    <dbReference type="NCBI Taxonomy" id="412755"/>
    <lineage>
        <taxon>unclassified sequences</taxon>
        <taxon>metagenomes</taxon>
        <taxon>ecological metagenomes</taxon>
    </lineage>
</organism>
<accession>X1AIT2</accession>
<dbReference type="EMBL" id="BART01012521">
    <property type="protein sequence ID" value="GAG82014.1"/>
    <property type="molecule type" value="Genomic_DNA"/>
</dbReference>